<evidence type="ECO:0000256" key="15">
    <source>
        <dbReference type="ARBA" id="ARBA00022842"/>
    </source>
</evidence>
<evidence type="ECO:0000256" key="9">
    <source>
        <dbReference type="ARBA" id="ARBA00022679"/>
    </source>
</evidence>
<comment type="function">
    <text evidence="21">Catalyzes the ATP-dependent phosphorylation of sn-l,2-diacylglycerol (DAG) to phosphatidic acid. Involved in the recycling of diacylglycerol produced as a by-product during membrane-derived oligosaccharide (MDO) biosynthesis.</text>
</comment>
<evidence type="ECO:0000256" key="12">
    <source>
        <dbReference type="ARBA" id="ARBA00022741"/>
    </source>
</evidence>
<keyword evidence="19" id="KW-0594">Phospholipid biosynthesis</keyword>
<feature type="transmembrane region" description="Helical" evidence="21">
    <location>
        <begin position="114"/>
        <end position="131"/>
    </location>
</feature>
<evidence type="ECO:0000256" key="4">
    <source>
        <dbReference type="ARBA" id="ARBA00012133"/>
    </source>
</evidence>
<keyword evidence="15" id="KW-0460">Magnesium</keyword>
<keyword evidence="9 21" id="KW-0808">Transferase</keyword>
<dbReference type="EC" id="2.7.1.107" evidence="4 21"/>
<dbReference type="GO" id="GO:0016301">
    <property type="term" value="F:kinase activity"/>
    <property type="evidence" value="ECO:0007669"/>
    <property type="project" value="UniProtKB-KW"/>
</dbReference>
<dbReference type="RefSeq" id="WP_251836013.1">
    <property type="nucleotide sequence ID" value="NZ_JACSQG010000003.1"/>
</dbReference>
<comment type="cofactor">
    <cofactor evidence="1">
        <name>Mg(2+)</name>
        <dbReference type="ChEBI" id="CHEBI:18420"/>
    </cofactor>
</comment>
<evidence type="ECO:0000256" key="17">
    <source>
        <dbReference type="ARBA" id="ARBA00023098"/>
    </source>
</evidence>
<dbReference type="InterPro" id="IPR000829">
    <property type="entry name" value="DAGK"/>
</dbReference>
<proteinExistence type="inferred from homology"/>
<evidence type="ECO:0000256" key="11">
    <source>
        <dbReference type="ARBA" id="ARBA00022723"/>
    </source>
</evidence>
<keyword evidence="18 21" id="KW-0472">Membrane</keyword>
<protein>
    <recommendedName>
        <fullName evidence="5 21">Diacylglycerol kinase</fullName>
        <ecNumber evidence="4 21">2.7.1.107</ecNumber>
    </recommendedName>
</protein>
<sequence length="132" mass="14116">MKQPLDTGITPSAESLKGQTGMARILKATGYSMAGLKAAFTGEAAFRQLIMLNLILIPVAFYLDVSKAERAILIAVVFLGLIVEILNSAIEATVDRVSLDIHPLAKRAKDMGSGAQFLSLSLIALIWAVVLF</sequence>
<evidence type="ECO:0000256" key="13">
    <source>
        <dbReference type="ARBA" id="ARBA00022777"/>
    </source>
</evidence>
<dbReference type="InterPro" id="IPR033718">
    <property type="entry name" value="DAGK_prok"/>
</dbReference>
<keyword evidence="8 21" id="KW-0997">Cell inner membrane</keyword>
<evidence type="ECO:0000256" key="6">
    <source>
        <dbReference type="ARBA" id="ARBA00022475"/>
    </source>
</evidence>
<evidence type="ECO:0000256" key="21">
    <source>
        <dbReference type="RuleBase" id="RU363065"/>
    </source>
</evidence>
<comment type="similarity">
    <text evidence="3 21">Belongs to the bacterial diacylglycerol kinase family.</text>
</comment>
<keyword evidence="23" id="KW-1185">Reference proteome</keyword>
<feature type="transmembrane region" description="Helical" evidence="21">
    <location>
        <begin position="72"/>
        <end position="94"/>
    </location>
</feature>
<dbReference type="CDD" id="cd14264">
    <property type="entry name" value="DAGK_IM"/>
    <property type="match status" value="1"/>
</dbReference>
<comment type="catalytic activity">
    <reaction evidence="21">
        <text>a 1,2-diacyl-sn-glycerol + ATP = a 1,2-diacyl-sn-glycero-3-phosphate + ADP + H(+)</text>
        <dbReference type="Rhea" id="RHEA:10272"/>
        <dbReference type="ChEBI" id="CHEBI:15378"/>
        <dbReference type="ChEBI" id="CHEBI:17815"/>
        <dbReference type="ChEBI" id="CHEBI:30616"/>
        <dbReference type="ChEBI" id="CHEBI:58608"/>
        <dbReference type="ChEBI" id="CHEBI:456216"/>
        <dbReference type="EC" id="2.7.1.107"/>
    </reaction>
</comment>
<keyword evidence="17 21" id="KW-0443">Lipid metabolism</keyword>
<comment type="caution">
    <text evidence="22">The sequence shown here is derived from an EMBL/GenBank/DDBJ whole genome shotgun (WGS) entry which is preliminary data.</text>
</comment>
<gene>
    <name evidence="22" type="ORF">H9642_08575</name>
</gene>
<keyword evidence="6" id="KW-1003">Cell membrane</keyword>
<evidence type="ECO:0000256" key="10">
    <source>
        <dbReference type="ARBA" id="ARBA00022692"/>
    </source>
</evidence>
<dbReference type="InterPro" id="IPR036945">
    <property type="entry name" value="DAGK_sf"/>
</dbReference>
<reference evidence="22 23" key="1">
    <citation type="submission" date="2020-08" db="EMBL/GenBank/DDBJ databases">
        <title>A Genomic Blueprint of the Chicken Gut Microbiome.</title>
        <authorList>
            <person name="Gilroy R."/>
            <person name="Ravi A."/>
            <person name="Getino M."/>
            <person name="Pursley I."/>
            <person name="Horton D.L."/>
            <person name="Alikhan N.-F."/>
            <person name="Baker D."/>
            <person name="Gharbi K."/>
            <person name="Hall N."/>
            <person name="Watson M."/>
            <person name="Adriaenssens E.M."/>
            <person name="Foster-Nyarko E."/>
            <person name="Jarju S."/>
            <person name="Secka A."/>
            <person name="Antonio M."/>
            <person name="Oren A."/>
            <person name="Chaudhuri R."/>
            <person name="La Ragione R.M."/>
            <person name="Hildebrand F."/>
            <person name="Pallen M.J."/>
        </authorList>
    </citation>
    <scope>NUCLEOTIDE SEQUENCE [LARGE SCALE GENOMIC DNA]</scope>
    <source>
        <strain evidence="22 23">Sa2CUA2</strain>
    </source>
</reference>
<evidence type="ECO:0000313" key="23">
    <source>
        <dbReference type="Proteomes" id="UP000611945"/>
    </source>
</evidence>
<evidence type="ECO:0000256" key="20">
    <source>
        <dbReference type="ARBA" id="ARBA00023264"/>
    </source>
</evidence>
<feature type="transmembrane region" description="Helical" evidence="21">
    <location>
        <begin position="45"/>
        <end position="65"/>
    </location>
</feature>
<dbReference type="EMBL" id="JACSQG010000003">
    <property type="protein sequence ID" value="MBD7977245.1"/>
    <property type="molecule type" value="Genomic_DNA"/>
</dbReference>
<dbReference type="Gene3D" id="1.10.287.3610">
    <property type="match status" value="1"/>
</dbReference>
<keyword evidence="16 21" id="KW-1133">Transmembrane helix</keyword>
<evidence type="ECO:0000256" key="8">
    <source>
        <dbReference type="ARBA" id="ARBA00022519"/>
    </source>
</evidence>
<keyword evidence="10 21" id="KW-0812">Transmembrane</keyword>
<keyword evidence="13 21" id="KW-0418">Kinase</keyword>
<keyword evidence="20 21" id="KW-1208">Phospholipid metabolism</keyword>
<name>A0ABR8TN98_9PSED</name>
<accession>A0ABR8TN98</accession>
<comment type="subcellular location">
    <subcellularLocation>
        <location evidence="2 21">Cell inner membrane</location>
        <topology evidence="2 21">Multi-pass membrane protein</topology>
    </subcellularLocation>
</comment>
<keyword evidence="11" id="KW-0479">Metal-binding</keyword>
<evidence type="ECO:0000313" key="22">
    <source>
        <dbReference type="EMBL" id="MBD7977245.1"/>
    </source>
</evidence>
<evidence type="ECO:0000256" key="5">
    <source>
        <dbReference type="ARBA" id="ARBA00017575"/>
    </source>
</evidence>
<evidence type="ECO:0000256" key="3">
    <source>
        <dbReference type="ARBA" id="ARBA00005967"/>
    </source>
</evidence>
<dbReference type="PANTHER" id="PTHR34299:SF1">
    <property type="entry name" value="DIACYLGLYCEROL KINASE"/>
    <property type="match status" value="1"/>
</dbReference>
<keyword evidence="12 21" id="KW-0547">Nucleotide-binding</keyword>
<evidence type="ECO:0000256" key="2">
    <source>
        <dbReference type="ARBA" id="ARBA00004429"/>
    </source>
</evidence>
<evidence type="ECO:0000256" key="16">
    <source>
        <dbReference type="ARBA" id="ARBA00022989"/>
    </source>
</evidence>
<organism evidence="22 23">
    <name type="scientific">Serpens gallinarum</name>
    <dbReference type="NCBI Taxonomy" id="2763075"/>
    <lineage>
        <taxon>Bacteria</taxon>
        <taxon>Pseudomonadati</taxon>
        <taxon>Pseudomonadota</taxon>
        <taxon>Gammaproteobacteria</taxon>
        <taxon>Pseudomonadales</taxon>
        <taxon>Pseudomonadaceae</taxon>
        <taxon>Pseudomonas</taxon>
    </lineage>
</organism>
<evidence type="ECO:0000256" key="14">
    <source>
        <dbReference type="ARBA" id="ARBA00022840"/>
    </source>
</evidence>
<dbReference type="Pfam" id="PF01219">
    <property type="entry name" value="DAGK_prokar"/>
    <property type="match status" value="1"/>
</dbReference>
<keyword evidence="7" id="KW-0444">Lipid biosynthesis</keyword>
<keyword evidence="14 21" id="KW-0067">ATP-binding</keyword>
<dbReference type="Proteomes" id="UP000611945">
    <property type="component" value="Unassembled WGS sequence"/>
</dbReference>
<evidence type="ECO:0000256" key="18">
    <source>
        <dbReference type="ARBA" id="ARBA00023136"/>
    </source>
</evidence>
<dbReference type="PANTHER" id="PTHR34299">
    <property type="entry name" value="DIACYLGLYCEROL KINASE"/>
    <property type="match status" value="1"/>
</dbReference>
<evidence type="ECO:0000256" key="7">
    <source>
        <dbReference type="ARBA" id="ARBA00022516"/>
    </source>
</evidence>
<evidence type="ECO:0000256" key="1">
    <source>
        <dbReference type="ARBA" id="ARBA00001946"/>
    </source>
</evidence>
<evidence type="ECO:0000256" key="19">
    <source>
        <dbReference type="ARBA" id="ARBA00023209"/>
    </source>
</evidence>
<dbReference type="PROSITE" id="PS01069">
    <property type="entry name" value="DAGK_PROKAR"/>
    <property type="match status" value="1"/>
</dbReference>